<gene>
    <name evidence="2" type="ORF">ABWT76_004648</name>
</gene>
<dbReference type="AlphaFoldDB" id="A0AAU8J9W5"/>
<dbReference type="Gene3D" id="3.40.50.1820">
    <property type="entry name" value="alpha/beta hydrolase"/>
    <property type="match status" value="1"/>
</dbReference>
<dbReference type="SUPFAM" id="SSF53474">
    <property type="entry name" value="alpha/beta-Hydrolases"/>
    <property type="match status" value="1"/>
</dbReference>
<organism evidence="2">
    <name type="scientific">Planktothricoides raciborskii GIHE-MW2</name>
    <dbReference type="NCBI Taxonomy" id="2792601"/>
    <lineage>
        <taxon>Bacteria</taxon>
        <taxon>Bacillati</taxon>
        <taxon>Cyanobacteriota</taxon>
        <taxon>Cyanophyceae</taxon>
        <taxon>Oscillatoriophycideae</taxon>
        <taxon>Oscillatoriales</taxon>
        <taxon>Oscillatoriaceae</taxon>
        <taxon>Planktothricoides</taxon>
    </lineage>
</organism>
<dbReference type="PANTHER" id="PTHR22753:SF48">
    <property type="entry name" value="PHOSPHOLIPID_GLYCEROL ACYLTRANSFERASE DOMAIN-CONTAINING PROTEIN"/>
    <property type="match status" value="1"/>
</dbReference>
<dbReference type="RefSeq" id="WP_054469544.1">
    <property type="nucleotide sequence ID" value="NZ_CP159837.1"/>
</dbReference>
<dbReference type="GO" id="GO:0016020">
    <property type="term" value="C:membrane"/>
    <property type="evidence" value="ECO:0007669"/>
    <property type="project" value="TreeGrafter"/>
</dbReference>
<dbReference type="PANTHER" id="PTHR22753">
    <property type="entry name" value="TRANSMEMBRANE PROTEIN 68"/>
    <property type="match status" value="1"/>
</dbReference>
<dbReference type="GO" id="GO:0016787">
    <property type="term" value="F:hydrolase activity"/>
    <property type="evidence" value="ECO:0007669"/>
    <property type="project" value="UniProtKB-KW"/>
</dbReference>
<dbReference type="InterPro" id="IPR029058">
    <property type="entry name" value="AB_hydrolase_fold"/>
</dbReference>
<accession>A0AAU8J9W5</accession>
<proteinExistence type="predicted"/>
<reference evidence="2" key="1">
    <citation type="submission" date="2024-07" db="EMBL/GenBank/DDBJ databases">
        <authorList>
            <person name="Kim Y.J."/>
            <person name="Jeong J.Y."/>
        </authorList>
    </citation>
    <scope>NUCLEOTIDE SEQUENCE</scope>
    <source>
        <strain evidence="2">GIHE-MW2</strain>
    </source>
</reference>
<dbReference type="InterPro" id="IPR000073">
    <property type="entry name" value="AB_hydrolase_1"/>
</dbReference>
<protein>
    <submittedName>
        <fullName evidence="2">Alpha/beta hydrolase</fullName>
    </submittedName>
</protein>
<evidence type="ECO:0000313" key="2">
    <source>
        <dbReference type="EMBL" id="XCM35930.1"/>
    </source>
</evidence>
<name>A0AAU8J9W5_9CYAN</name>
<evidence type="ECO:0000259" key="1">
    <source>
        <dbReference type="Pfam" id="PF00561"/>
    </source>
</evidence>
<dbReference type="Pfam" id="PF00561">
    <property type="entry name" value="Abhydrolase_1"/>
    <property type="match status" value="1"/>
</dbReference>
<feature type="domain" description="AB hydrolase-1" evidence="1">
    <location>
        <begin position="81"/>
        <end position="244"/>
    </location>
</feature>
<keyword evidence="2" id="KW-0378">Hydrolase</keyword>
<dbReference type="EMBL" id="CP159837">
    <property type="protein sequence ID" value="XCM35930.1"/>
    <property type="molecule type" value="Genomic_DNA"/>
</dbReference>
<sequence>MLRFKQKIHWRCPNPPQPDKPLLIFFPGMDGTGSLLRHQIETFNLGATFDIRCLSIPPDDLSTWEQLTQSVIGLLGREIRLHQRPVYLCGESFGGCLALQVAVVAPNLLDRIILVNPASCFNQQTWLLWGSYLPGWVPTPIYHVGVIGLLPFLGSLDRMAPRESQDLLAAMQSVSHPSSIWRLNLLREFEIHPHQLAKIPHPVLAIASTHDLLLPSVNESHRLTQFIPKAQKVILKNSGHACLLETEINLIQILHAQNFLPSQKPKIQRSLSVA</sequence>